<evidence type="ECO:0000259" key="3">
    <source>
        <dbReference type="Pfam" id="PF02517"/>
    </source>
</evidence>
<keyword evidence="4" id="KW-0645">Protease</keyword>
<evidence type="ECO:0000313" key="5">
    <source>
        <dbReference type="Proteomes" id="UP000198556"/>
    </source>
</evidence>
<dbReference type="InterPro" id="IPR003675">
    <property type="entry name" value="Rce1/LyrA-like_dom"/>
</dbReference>
<name>A0A1H9JKZ5_9LACT</name>
<dbReference type="GO" id="GO:0080120">
    <property type="term" value="P:CAAX-box protein maturation"/>
    <property type="evidence" value="ECO:0007669"/>
    <property type="project" value="UniProtKB-ARBA"/>
</dbReference>
<dbReference type="PANTHER" id="PTHR36435:SF1">
    <property type="entry name" value="CAAX AMINO TERMINAL PROTEASE FAMILY PROTEIN"/>
    <property type="match status" value="1"/>
</dbReference>
<keyword evidence="2" id="KW-1133">Transmembrane helix</keyword>
<sequence>MKNFSEKHRGLTAWFVYLLNMLLVSQLIALPILSMGASIETANAYGMALSSVLTLVYVIHKFKDTYQSALQKIKFPDVVLACSSGLAIRIVLTLLLFSVMTIPEPENQEVIQMMFENSTPLVMFFTVCIFAPIVEETLFRQVLIGDLEGRVPVWIMTIVSSVFFIMMHSGTDLKAGLLYATVTIPLVGVYRYYHNNVAMSISMHFVMNSLAFISMVAQSSM</sequence>
<dbReference type="GO" id="GO:0006508">
    <property type="term" value="P:proteolysis"/>
    <property type="evidence" value="ECO:0007669"/>
    <property type="project" value="UniProtKB-KW"/>
</dbReference>
<evidence type="ECO:0000256" key="1">
    <source>
        <dbReference type="ARBA" id="ARBA00009067"/>
    </source>
</evidence>
<dbReference type="RefSeq" id="WP_089746292.1">
    <property type="nucleotide sequence ID" value="NZ_FOGF01000009.1"/>
</dbReference>
<dbReference type="Proteomes" id="UP000198556">
    <property type="component" value="Unassembled WGS sequence"/>
</dbReference>
<feature type="transmembrane region" description="Helical" evidence="2">
    <location>
        <begin position="176"/>
        <end position="193"/>
    </location>
</feature>
<gene>
    <name evidence="4" type="ORF">SAMN05421767_10938</name>
</gene>
<dbReference type="EMBL" id="FOGF01000009">
    <property type="protein sequence ID" value="SEQ87542.1"/>
    <property type="molecule type" value="Genomic_DNA"/>
</dbReference>
<keyword evidence="2" id="KW-0812">Transmembrane</keyword>
<feature type="transmembrane region" description="Helical" evidence="2">
    <location>
        <begin position="42"/>
        <end position="59"/>
    </location>
</feature>
<dbReference type="Pfam" id="PF02517">
    <property type="entry name" value="Rce1-like"/>
    <property type="match status" value="1"/>
</dbReference>
<keyword evidence="5" id="KW-1185">Reference proteome</keyword>
<dbReference type="STRING" id="137733.SAMN05421767_10938"/>
<dbReference type="OrthoDB" id="8607342at2"/>
<dbReference type="GO" id="GO:0004175">
    <property type="term" value="F:endopeptidase activity"/>
    <property type="evidence" value="ECO:0007669"/>
    <property type="project" value="UniProtKB-ARBA"/>
</dbReference>
<organism evidence="4 5">
    <name type="scientific">Granulicatella balaenopterae</name>
    <dbReference type="NCBI Taxonomy" id="137733"/>
    <lineage>
        <taxon>Bacteria</taxon>
        <taxon>Bacillati</taxon>
        <taxon>Bacillota</taxon>
        <taxon>Bacilli</taxon>
        <taxon>Lactobacillales</taxon>
        <taxon>Carnobacteriaceae</taxon>
        <taxon>Granulicatella</taxon>
    </lineage>
</organism>
<dbReference type="PANTHER" id="PTHR36435">
    <property type="entry name" value="SLR1288 PROTEIN"/>
    <property type="match status" value="1"/>
</dbReference>
<feature type="transmembrane region" description="Helical" evidence="2">
    <location>
        <begin position="12"/>
        <end position="36"/>
    </location>
</feature>
<feature type="transmembrane region" description="Helical" evidence="2">
    <location>
        <begin position="79"/>
        <end position="101"/>
    </location>
</feature>
<feature type="domain" description="CAAX prenyl protease 2/Lysostaphin resistance protein A-like" evidence="3">
    <location>
        <begin position="119"/>
        <end position="209"/>
    </location>
</feature>
<dbReference type="InterPro" id="IPR052710">
    <property type="entry name" value="CAAX_protease"/>
</dbReference>
<proteinExistence type="inferred from homology"/>
<protein>
    <submittedName>
        <fullName evidence="4">Membrane protease YdiL, CAAX protease family</fullName>
    </submittedName>
</protein>
<feature type="transmembrane region" description="Helical" evidence="2">
    <location>
        <begin position="121"/>
        <end position="139"/>
    </location>
</feature>
<accession>A0A1H9JKZ5</accession>
<evidence type="ECO:0000256" key="2">
    <source>
        <dbReference type="SAM" id="Phobius"/>
    </source>
</evidence>
<keyword evidence="4" id="KW-0378">Hydrolase</keyword>
<dbReference type="AlphaFoldDB" id="A0A1H9JKZ5"/>
<feature type="transmembrane region" description="Helical" evidence="2">
    <location>
        <begin position="151"/>
        <end position="170"/>
    </location>
</feature>
<evidence type="ECO:0000313" key="4">
    <source>
        <dbReference type="EMBL" id="SEQ87542.1"/>
    </source>
</evidence>
<reference evidence="4 5" key="1">
    <citation type="submission" date="2016-10" db="EMBL/GenBank/DDBJ databases">
        <authorList>
            <person name="de Groot N.N."/>
        </authorList>
    </citation>
    <scope>NUCLEOTIDE SEQUENCE [LARGE SCALE GENOMIC DNA]</scope>
    <source>
        <strain evidence="4 5">DSM 15827</strain>
    </source>
</reference>
<comment type="similarity">
    <text evidence="1">Belongs to the UPF0177 family.</text>
</comment>
<keyword evidence="2" id="KW-0472">Membrane</keyword>